<protein>
    <recommendedName>
        <fullName evidence="5">GPI anchored protein</fullName>
    </recommendedName>
</protein>
<reference evidence="3" key="1">
    <citation type="submission" date="2023-03" db="EMBL/GenBank/DDBJ databases">
        <title>Massive genome expansion in bonnet fungi (Mycena s.s.) driven by repeated elements and novel gene families across ecological guilds.</title>
        <authorList>
            <consortium name="Lawrence Berkeley National Laboratory"/>
            <person name="Harder C.B."/>
            <person name="Miyauchi S."/>
            <person name="Viragh M."/>
            <person name="Kuo A."/>
            <person name="Thoen E."/>
            <person name="Andreopoulos B."/>
            <person name="Lu D."/>
            <person name="Skrede I."/>
            <person name="Drula E."/>
            <person name="Henrissat B."/>
            <person name="Morin E."/>
            <person name="Kohler A."/>
            <person name="Barry K."/>
            <person name="LaButti K."/>
            <person name="Morin E."/>
            <person name="Salamov A."/>
            <person name="Lipzen A."/>
            <person name="Mereny Z."/>
            <person name="Hegedus B."/>
            <person name="Baldrian P."/>
            <person name="Stursova M."/>
            <person name="Weitz H."/>
            <person name="Taylor A."/>
            <person name="Grigoriev I.V."/>
            <person name="Nagy L.G."/>
            <person name="Martin F."/>
            <person name="Kauserud H."/>
        </authorList>
    </citation>
    <scope>NUCLEOTIDE SEQUENCE</scope>
    <source>
        <strain evidence="3">CBHHK067</strain>
    </source>
</reference>
<keyword evidence="4" id="KW-1185">Reference proteome</keyword>
<dbReference type="EMBL" id="JARKIE010000004">
    <property type="protein sequence ID" value="KAJ7708045.1"/>
    <property type="molecule type" value="Genomic_DNA"/>
</dbReference>
<feature type="chain" id="PRO_5042252892" description="GPI anchored protein" evidence="2">
    <location>
        <begin position="22"/>
        <end position="214"/>
    </location>
</feature>
<dbReference type="AlphaFoldDB" id="A0AAD7GYR2"/>
<dbReference type="Proteomes" id="UP001221757">
    <property type="component" value="Unassembled WGS sequence"/>
</dbReference>
<feature type="compositionally biased region" description="Gly residues" evidence="1">
    <location>
        <begin position="164"/>
        <end position="184"/>
    </location>
</feature>
<feature type="region of interest" description="Disordered" evidence="1">
    <location>
        <begin position="164"/>
        <end position="185"/>
    </location>
</feature>
<feature type="signal peptide" evidence="2">
    <location>
        <begin position="1"/>
        <end position="21"/>
    </location>
</feature>
<evidence type="ECO:0000256" key="1">
    <source>
        <dbReference type="SAM" id="MobiDB-lite"/>
    </source>
</evidence>
<accession>A0AAD7GYR2</accession>
<evidence type="ECO:0008006" key="5">
    <source>
        <dbReference type="Google" id="ProtNLM"/>
    </source>
</evidence>
<comment type="caution">
    <text evidence="3">The sequence shown here is derived from an EMBL/GenBank/DDBJ whole genome shotgun (WGS) entry which is preliminary data.</text>
</comment>
<gene>
    <name evidence="3" type="ORF">B0H17DRAFT_1124829</name>
</gene>
<evidence type="ECO:0000313" key="4">
    <source>
        <dbReference type="Proteomes" id="UP001221757"/>
    </source>
</evidence>
<evidence type="ECO:0000313" key="3">
    <source>
        <dbReference type="EMBL" id="KAJ7708045.1"/>
    </source>
</evidence>
<proteinExistence type="predicted"/>
<keyword evidence="2" id="KW-0732">Signal</keyword>
<name>A0AAD7GYR2_MYCRO</name>
<evidence type="ECO:0000256" key="2">
    <source>
        <dbReference type="SAM" id="SignalP"/>
    </source>
</evidence>
<organism evidence="3 4">
    <name type="scientific">Mycena rosella</name>
    <name type="common">Pink bonnet</name>
    <name type="synonym">Agaricus rosellus</name>
    <dbReference type="NCBI Taxonomy" id="1033263"/>
    <lineage>
        <taxon>Eukaryota</taxon>
        <taxon>Fungi</taxon>
        <taxon>Dikarya</taxon>
        <taxon>Basidiomycota</taxon>
        <taxon>Agaricomycotina</taxon>
        <taxon>Agaricomycetes</taxon>
        <taxon>Agaricomycetidae</taxon>
        <taxon>Agaricales</taxon>
        <taxon>Marasmiineae</taxon>
        <taxon>Mycenaceae</taxon>
        <taxon>Mycena</taxon>
    </lineage>
</organism>
<sequence>MKLAATISLVFSVCAFQCVNAAVTLVQPAPTSIPPVPSFSFSLPTGVSIPSLSIPTPNPSASLSSLSVTAVASVSVGGIESADGATTYFLQNIVGVNGETTTFTRTIVQGATVWRDDELHETCSLDGKGIAVCNLGVPSVFETSFTGTAIPIFTVGANAAGGGGSGGGSGGSGSSNGSAGGSTGGAPRVNGGASVGWMLVASVAAMVAGRRLVL</sequence>